<comment type="subcellular location">
    <subcellularLocation>
        <location evidence="1">Cell membrane</location>
        <topology evidence="1">Multi-pass membrane protein</topology>
    </subcellularLocation>
</comment>
<feature type="transmembrane region" description="Helical" evidence="8">
    <location>
        <begin position="31"/>
        <end position="51"/>
    </location>
</feature>
<dbReference type="NCBIfam" id="NF037981">
    <property type="entry name" value="NCS2_1"/>
    <property type="match status" value="1"/>
</dbReference>
<keyword evidence="3" id="KW-0813">Transport</keyword>
<dbReference type="NCBIfam" id="TIGR03173">
    <property type="entry name" value="pbuX"/>
    <property type="match status" value="1"/>
</dbReference>
<evidence type="ECO:0000256" key="7">
    <source>
        <dbReference type="ARBA" id="ARBA00023136"/>
    </source>
</evidence>
<dbReference type="Pfam" id="PF00860">
    <property type="entry name" value="Xan_ur_permease"/>
    <property type="match status" value="1"/>
</dbReference>
<evidence type="ECO:0000256" key="3">
    <source>
        <dbReference type="ARBA" id="ARBA00022448"/>
    </source>
</evidence>
<keyword evidence="5 8" id="KW-0812">Transmembrane</keyword>
<feature type="transmembrane region" description="Helical" evidence="8">
    <location>
        <begin position="211"/>
        <end position="234"/>
    </location>
</feature>
<dbReference type="InterPro" id="IPR017588">
    <property type="entry name" value="UacT-like"/>
</dbReference>
<name>A0A1C3EFZ1_9GAMM</name>
<evidence type="ECO:0000256" key="1">
    <source>
        <dbReference type="ARBA" id="ARBA00004651"/>
    </source>
</evidence>
<reference evidence="9 10" key="1">
    <citation type="submission" date="2016-05" db="EMBL/GenBank/DDBJ databases">
        <title>Genomic Taxonomy of the Vibrionaceae.</title>
        <authorList>
            <person name="Gomez-Gil B."/>
            <person name="Enciso-Ibarra J."/>
        </authorList>
    </citation>
    <scope>NUCLEOTIDE SEQUENCE [LARGE SCALE GENOMIC DNA]</scope>
    <source>
        <strain evidence="9 10">CAIM 1920</strain>
    </source>
</reference>
<comment type="similarity">
    <text evidence="2">Belongs to the nucleobase:cation symporter-2 (NCS2) (TC 2.A.40) family.</text>
</comment>
<dbReference type="GO" id="GO:0005886">
    <property type="term" value="C:plasma membrane"/>
    <property type="evidence" value="ECO:0007669"/>
    <property type="project" value="UniProtKB-SubCell"/>
</dbReference>
<comment type="caution">
    <text evidence="9">The sequence shown here is derived from an EMBL/GenBank/DDBJ whole genome shotgun (WGS) entry which is preliminary data.</text>
</comment>
<feature type="transmembrane region" description="Helical" evidence="8">
    <location>
        <begin position="423"/>
        <end position="443"/>
    </location>
</feature>
<dbReference type="InterPro" id="IPR006042">
    <property type="entry name" value="Xan_ur_permease"/>
</dbReference>
<gene>
    <name evidence="9" type="ORF">A8L45_13975</name>
</gene>
<keyword evidence="7 8" id="KW-0472">Membrane</keyword>
<evidence type="ECO:0000256" key="5">
    <source>
        <dbReference type="ARBA" id="ARBA00022692"/>
    </source>
</evidence>
<dbReference type="AlphaFoldDB" id="A0A1C3EFZ1"/>
<feature type="transmembrane region" description="Helical" evidence="8">
    <location>
        <begin position="185"/>
        <end position="204"/>
    </location>
</feature>
<evidence type="ECO:0000256" key="6">
    <source>
        <dbReference type="ARBA" id="ARBA00022989"/>
    </source>
</evidence>
<dbReference type="OrthoDB" id="9805749at2"/>
<dbReference type="GO" id="GO:0042907">
    <property type="term" value="F:xanthine transmembrane transporter activity"/>
    <property type="evidence" value="ECO:0007669"/>
    <property type="project" value="TreeGrafter"/>
</dbReference>
<keyword evidence="4" id="KW-1003">Cell membrane</keyword>
<accession>A0A1C3EFZ1</accession>
<feature type="transmembrane region" description="Helical" evidence="8">
    <location>
        <begin position="117"/>
        <end position="139"/>
    </location>
</feature>
<keyword evidence="10" id="KW-1185">Reference proteome</keyword>
<evidence type="ECO:0000256" key="2">
    <source>
        <dbReference type="ARBA" id="ARBA00008821"/>
    </source>
</evidence>
<evidence type="ECO:0000256" key="4">
    <source>
        <dbReference type="ARBA" id="ARBA00022475"/>
    </source>
</evidence>
<feature type="transmembrane region" description="Helical" evidence="8">
    <location>
        <begin position="146"/>
        <end position="165"/>
    </location>
</feature>
<dbReference type="PANTHER" id="PTHR42810:SF2">
    <property type="entry name" value="PURINE PERMEASE C1399.01C-RELATED"/>
    <property type="match status" value="1"/>
</dbReference>
<keyword evidence="6 8" id="KW-1133">Transmembrane helix</keyword>
<evidence type="ECO:0000313" key="10">
    <source>
        <dbReference type="Proteomes" id="UP000094936"/>
    </source>
</evidence>
<sequence>MSDNDSLVDKLRDPDYTPPLSQAIPLGLQHLLAMFVGNITPAIIIAGAAGFGYGSNSPDFHNMIYMLQVSMLFAGVATLFQTIGFGPIGARLPIVQGTSFAFVPILIPIVAGKGVDAMAVVTGGVIAGGLFHAALAPLIGKIRFALPPLVTGLVVTMIGLSLVHVGIQYAAGGVPAEGTAEYGSALNWTVAILVVVVTLGVKFLTKGVTSVAAILIGMLVGYVVAWSFGMVSFANVGKAAYFSIPNPFHFGIDFTVAAIVGFCLMSFISAIETVGDVSGITKAGADREATSEEIRGATYADGLGSALSGVFGALPNTSFSQNVGLIALTGMMSRGVVTICAIFLIVAGFVPKVGALITTIPIEVLGGSIIVMFGMIVAAGISLLTEVNWNRRNMVIFAVSLSIGLGLQQEPGTLQYVNDTVKVFLTSGLLPAAFLAIILNLIIPEEA</sequence>
<feature type="transmembrane region" description="Helical" evidence="8">
    <location>
        <begin position="92"/>
        <end position="111"/>
    </location>
</feature>
<feature type="transmembrane region" description="Helical" evidence="8">
    <location>
        <begin position="362"/>
        <end position="384"/>
    </location>
</feature>
<dbReference type="Proteomes" id="UP000094936">
    <property type="component" value="Unassembled WGS sequence"/>
</dbReference>
<evidence type="ECO:0000313" key="9">
    <source>
        <dbReference type="EMBL" id="ODA32166.1"/>
    </source>
</evidence>
<feature type="transmembrane region" description="Helical" evidence="8">
    <location>
        <begin position="63"/>
        <end position="80"/>
    </location>
</feature>
<proteinExistence type="inferred from homology"/>
<evidence type="ECO:0000256" key="8">
    <source>
        <dbReference type="SAM" id="Phobius"/>
    </source>
</evidence>
<dbReference type="PANTHER" id="PTHR42810">
    <property type="entry name" value="PURINE PERMEASE C1399.01C-RELATED"/>
    <property type="match status" value="1"/>
</dbReference>
<feature type="transmembrane region" description="Helical" evidence="8">
    <location>
        <begin position="326"/>
        <end position="350"/>
    </location>
</feature>
<protein>
    <submittedName>
        <fullName evidence="9">Uracil permease</fullName>
    </submittedName>
</protein>
<dbReference type="STRING" id="1080227.A8L45_13975"/>
<organism evidence="9 10">
    <name type="scientific">Veronia pacifica</name>
    <dbReference type="NCBI Taxonomy" id="1080227"/>
    <lineage>
        <taxon>Bacteria</taxon>
        <taxon>Pseudomonadati</taxon>
        <taxon>Pseudomonadota</taxon>
        <taxon>Gammaproteobacteria</taxon>
        <taxon>Vibrionales</taxon>
        <taxon>Vibrionaceae</taxon>
        <taxon>Veronia</taxon>
    </lineage>
</organism>
<dbReference type="RefSeq" id="WP_068903318.1">
    <property type="nucleotide sequence ID" value="NZ_JBHUIF010000029.1"/>
</dbReference>
<feature type="transmembrane region" description="Helical" evidence="8">
    <location>
        <begin position="254"/>
        <end position="275"/>
    </location>
</feature>
<dbReference type="InterPro" id="IPR006043">
    <property type="entry name" value="NCS2"/>
</dbReference>
<dbReference type="EMBL" id="LYBM01000026">
    <property type="protein sequence ID" value="ODA32166.1"/>
    <property type="molecule type" value="Genomic_DNA"/>
</dbReference>
<dbReference type="NCBIfam" id="TIGR00801">
    <property type="entry name" value="ncs2"/>
    <property type="match status" value="1"/>
</dbReference>